<keyword evidence="5" id="KW-1185">Reference proteome</keyword>
<feature type="repeat" description="ANK" evidence="3">
    <location>
        <begin position="458"/>
        <end position="490"/>
    </location>
</feature>
<dbReference type="OrthoDB" id="20872at2759"/>
<dbReference type="PANTHER" id="PTHR24180:SF45">
    <property type="entry name" value="POLY [ADP-RIBOSE] POLYMERASE TANKYRASE"/>
    <property type="match status" value="1"/>
</dbReference>
<gene>
    <name evidence="4" type="ORF">COCCADRAFT_31501</name>
</gene>
<dbReference type="EMBL" id="KI965109">
    <property type="protein sequence ID" value="EUC26821.1"/>
    <property type="molecule type" value="Genomic_DNA"/>
</dbReference>
<dbReference type="GeneID" id="19146958"/>
<dbReference type="PROSITE" id="PS50297">
    <property type="entry name" value="ANK_REP_REGION"/>
    <property type="match status" value="1"/>
</dbReference>
<dbReference type="Proteomes" id="UP000053841">
    <property type="component" value="Unassembled WGS sequence"/>
</dbReference>
<evidence type="ECO:0000313" key="5">
    <source>
        <dbReference type="Proteomes" id="UP000053841"/>
    </source>
</evidence>
<dbReference type="KEGG" id="bze:COCCADRAFT_31501"/>
<dbReference type="PANTHER" id="PTHR24180">
    <property type="entry name" value="CYCLIN-DEPENDENT KINASE INHIBITOR 2C-RELATED"/>
    <property type="match status" value="1"/>
</dbReference>
<protein>
    <recommendedName>
        <fullName evidence="6">Ankyrin</fullName>
    </recommendedName>
</protein>
<evidence type="ECO:0000313" key="4">
    <source>
        <dbReference type="EMBL" id="EUC26821.1"/>
    </source>
</evidence>
<evidence type="ECO:0000256" key="1">
    <source>
        <dbReference type="ARBA" id="ARBA00022737"/>
    </source>
</evidence>
<name>W6Y6B4_COCC2</name>
<sequence>MASLHKETSSLSHTAKVEDLFTFSSLLGDAEAFHLDEIRDAYDADLAGTGTIWAEEPPGVERCKSPLKSFRKRMLHNAIEEGNYAMAETLLRLSRDLRLDSSRDSIASGGLTYLQFALCNGQGRILDAPLAAGLYIIAADERDMTPLHMTCMGSDRMMIKRPIDCKLVDANALDKKGSTTLYILLECGAGGVSVDDDANVELCWLPLSRGASLDALDNDGNMTLHMACKSWDVRLINSLNEKIYNVDAMNGMGIIALHCLSMWVSVGSDQWSTRNGQAVTVELLLEHGANPKTRMDPHNNNRRILGEVFGNPPVMAQGDGAAFSHDEPNTQHPGSDFKSTIHYLLEAGADPKFKGCDESAIEAGILRNISTGIFLQLLQGGADPYDKGHCDYHAFGLALVQGFSDKLLRPLEFIKSHACQGHWLQIPTDLDFSRPEAGIQLVLGCLPQVGLINFKYDKGETMLHGAVSKDNLNLAESLLDHSDDVTFEDMYYGAPLHKAVGRIRDLHQAELRREVREDFQLANVAMYNPTMLLDLGALITAVAGNFIVEHAARSSRHEELWERLRKSLSAGVEMKV</sequence>
<proteinExistence type="predicted"/>
<dbReference type="AlphaFoldDB" id="W6Y6B4"/>
<dbReference type="SMART" id="SM00248">
    <property type="entry name" value="ANK"/>
    <property type="match status" value="5"/>
</dbReference>
<reference evidence="4 5" key="1">
    <citation type="journal article" date="2013" name="PLoS Genet.">
        <title>Comparative genome structure, secondary metabolite, and effector coding capacity across Cochliobolus pathogens.</title>
        <authorList>
            <person name="Condon B.J."/>
            <person name="Leng Y."/>
            <person name="Wu D."/>
            <person name="Bushley K.E."/>
            <person name="Ohm R.A."/>
            <person name="Otillar R."/>
            <person name="Martin J."/>
            <person name="Schackwitz W."/>
            <person name="Grimwood J."/>
            <person name="MohdZainudin N."/>
            <person name="Xue C."/>
            <person name="Wang R."/>
            <person name="Manning V.A."/>
            <person name="Dhillon B."/>
            <person name="Tu Z.J."/>
            <person name="Steffenson B.J."/>
            <person name="Salamov A."/>
            <person name="Sun H."/>
            <person name="Lowry S."/>
            <person name="LaButti K."/>
            <person name="Han J."/>
            <person name="Copeland A."/>
            <person name="Lindquist E."/>
            <person name="Barry K."/>
            <person name="Schmutz J."/>
            <person name="Baker S.E."/>
            <person name="Ciuffetti L.M."/>
            <person name="Grigoriev I.V."/>
            <person name="Zhong S."/>
            <person name="Turgeon B.G."/>
        </authorList>
    </citation>
    <scope>NUCLEOTIDE SEQUENCE [LARGE SCALE GENOMIC DNA]</scope>
    <source>
        <strain evidence="4 5">26-R-13</strain>
    </source>
</reference>
<evidence type="ECO:0000256" key="2">
    <source>
        <dbReference type="ARBA" id="ARBA00023043"/>
    </source>
</evidence>
<keyword evidence="1" id="KW-0677">Repeat</keyword>
<dbReference type="HOGENOM" id="CLU_473252_0_0_1"/>
<dbReference type="InterPro" id="IPR002110">
    <property type="entry name" value="Ankyrin_rpt"/>
</dbReference>
<evidence type="ECO:0000256" key="3">
    <source>
        <dbReference type="PROSITE-ProRule" id="PRU00023"/>
    </source>
</evidence>
<keyword evidence="2 3" id="KW-0040">ANK repeat</keyword>
<dbReference type="InterPro" id="IPR051637">
    <property type="entry name" value="Ank_repeat_dom-contain_49"/>
</dbReference>
<evidence type="ECO:0008006" key="6">
    <source>
        <dbReference type="Google" id="ProtNLM"/>
    </source>
</evidence>
<dbReference type="RefSeq" id="XP_007718874.1">
    <property type="nucleotide sequence ID" value="XM_007720684.1"/>
</dbReference>
<dbReference type="PROSITE" id="PS50088">
    <property type="entry name" value="ANK_REPEAT"/>
    <property type="match status" value="1"/>
</dbReference>
<dbReference type="InterPro" id="IPR036770">
    <property type="entry name" value="Ankyrin_rpt-contain_sf"/>
</dbReference>
<organism evidence="4 5">
    <name type="scientific">Cochliobolus carbonum (strain 26-R-13)</name>
    <name type="common">Maize leaf spot fungus</name>
    <name type="synonym">Bipolaris zeicola</name>
    <dbReference type="NCBI Taxonomy" id="930089"/>
    <lineage>
        <taxon>Eukaryota</taxon>
        <taxon>Fungi</taxon>
        <taxon>Dikarya</taxon>
        <taxon>Ascomycota</taxon>
        <taxon>Pezizomycotina</taxon>
        <taxon>Dothideomycetes</taxon>
        <taxon>Pleosporomycetidae</taxon>
        <taxon>Pleosporales</taxon>
        <taxon>Pleosporineae</taxon>
        <taxon>Pleosporaceae</taxon>
        <taxon>Bipolaris</taxon>
    </lineage>
</organism>
<dbReference type="SUPFAM" id="SSF48403">
    <property type="entry name" value="Ankyrin repeat"/>
    <property type="match status" value="1"/>
</dbReference>
<accession>W6Y6B4</accession>
<dbReference type="Gene3D" id="1.25.40.20">
    <property type="entry name" value="Ankyrin repeat-containing domain"/>
    <property type="match status" value="2"/>
</dbReference>